<keyword evidence="3" id="KW-1185">Reference proteome</keyword>
<gene>
    <name evidence="2" type="ORF">GCM10022279_22370</name>
</gene>
<organism evidence="2 3">
    <name type="scientific">Comamonas faecalis</name>
    <dbReference type="NCBI Taxonomy" id="1387849"/>
    <lineage>
        <taxon>Bacteria</taxon>
        <taxon>Pseudomonadati</taxon>
        <taxon>Pseudomonadota</taxon>
        <taxon>Betaproteobacteria</taxon>
        <taxon>Burkholderiales</taxon>
        <taxon>Comamonadaceae</taxon>
        <taxon>Comamonas</taxon>
    </lineage>
</organism>
<reference evidence="3" key="1">
    <citation type="journal article" date="2019" name="Int. J. Syst. Evol. Microbiol.">
        <title>The Global Catalogue of Microorganisms (GCM) 10K type strain sequencing project: providing services to taxonomists for standard genome sequencing and annotation.</title>
        <authorList>
            <consortium name="The Broad Institute Genomics Platform"/>
            <consortium name="The Broad Institute Genome Sequencing Center for Infectious Disease"/>
            <person name="Wu L."/>
            <person name="Ma J."/>
        </authorList>
    </citation>
    <scope>NUCLEOTIDE SEQUENCE [LARGE SCALE GENOMIC DNA]</scope>
    <source>
        <strain evidence="3">JCM 17561</strain>
    </source>
</reference>
<dbReference type="Proteomes" id="UP001501627">
    <property type="component" value="Unassembled WGS sequence"/>
</dbReference>
<evidence type="ECO:0000259" key="1">
    <source>
        <dbReference type="Pfam" id="PF07883"/>
    </source>
</evidence>
<feature type="domain" description="Cupin type-2" evidence="1">
    <location>
        <begin position="41"/>
        <end position="102"/>
    </location>
</feature>
<dbReference type="InterPro" id="IPR011051">
    <property type="entry name" value="RmlC_Cupin_sf"/>
</dbReference>
<protein>
    <submittedName>
        <fullName evidence="2">Cupin domain-containing protein</fullName>
    </submittedName>
</protein>
<dbReference type="SUPFAM" id="SSF51182">
    <property type="entry name" value="RmlC-like cupins"/>
    <property type="match status" value="1"/>
</dbReference>
<sequence>MAQPHLQSGQIAHLAPLGAQLSQHVSTALFKASQLEVVRLVLPRGQSLREHRVPGEITLQCLEGEVRLQTDTGTELLRAGDLVHLDGNAPHGLQAVHDSSLLLTICLAPRANPA</sequence>
<dbReference type="InterPro" id="IPR013096">
    <property type="entry name" value="Cupin_2"/>
</dbReference>
<dbReference type="InterPro" id="IPR014710">
    <property type="entry name" value="RmlC-like_jellyroll"/>
</dbReference>
<dbReference type="PANTHER" id="PTHR37694">
    <property type="entry name" value="SLR8022 PROTEIN"/>
    <property type="match status" value="1"/>
</dbReference>
<dbReference type="RefSeq" id="WP_103045973.1">
    <property type="nucleotide sequence ID" value="NZ_BAABBP010000020.1"/>
</dbReference>
<dbReference type="PANTHER" id="PTHR37694:SF1">
    <property type="entry name" value="SLR8022 PROTEIN"/>
    <property type="match status" value="1"/>
</dbReference>
<proteinExistence type="predicted"/>
<dbReference type="EMBL" id="BAABBP010000020">
    <property type="protein sequence ID" value="GAA3998211.1"/>
    <property type="molecule type" value="Genomic_DNA"/>
</dbReference>
<dbReference type="CDD" id="cd02230">
    <property type="entry name" value="cupin_HP0902-like"/>
    <property type="match status" value="1"/>
</dbReference>
<evidence type="ECO:0000313" key="2">
    <source>
        <dbReference type="EMBL" id="GAA3998211.1"/>
    </source>
</evidence>
<comment type="caution">
    <text evidence="2">The sequence shown here is derived from an EMBL/GenBank/DDBJ whole genome shotgun (WGS) entry which is preliminary data.</text>
</comment>
<dbReference type="Gene3D" id="2.60.120.10">
    <property type="entry name" value="Jelly Rolls"/>
    <property type="match status" value="1"/>
</dbReference>
<dbReference type="Pfam" id="PF07883">
    <property type="entry name" value="Cupin_2"/>
    <property type="match status" value="1"/>
</dbReference>
<evidence type="ECO:0000313" key="3">
    <source>
        <dbReference type="Proteomes" id="UP001501627"/>
    </source>
</evidence>
<accession>A0ABP7RIX7</accession>
<name>A0ABP7RIX7_9BURK</name>